<sequence>MSLKRKREARTTELRVASLTEQPSVVVGSFFNGISIDQATELELYQHKKKSDSFVVHGETEKLDYSGQSVDEAPTNDYVVAVYDPLNKSVDLYKAPFVNAKVVAKSKRSYKGPSIKSAGARNVDQRNALGEAFGTKKAKSAIVNYDKNKIDAEKLQDVEVDIVDNLQQNTVELPTREQMDSAVVSDRPTPEANVDATNVEDVYPPQNIIPKHEWSVLRVSSLLEAEGDLKEKLEYLPYSKSHYVSQRLERVLATGNTEKLQLLYYASLLFGVYENRRVKDKQSLMTRLEDKPSELLIDGILERFTIARASQYGKSKDRSFIIDPHHEDKLLCYLLALILHIDNFMVELPPLAHELNMKPTRLVSLYKALGAVVKSATVGQAEGFGIPKASASTYKVASLKVPFKLPEMSRRMRKSNR</sequence>
<dbReference type="Proteomes" id="UP001497600">
    <property type="component" value="Chromosome G"/>
</dbReference>
<name>A0ABP0EHA6_9ASCO</name>
<comment type="subcellular location">
    <subcellularLocation>
        <location evidence="1">Nucleus</location>
        <location evidence="1">Nucleolus</location>
    </subcellularLocation>
</comment>
<protein>
    <submittedName>
        <fullName evidence="6">DNA-directed RNA polymerase I subunit Rpa49p</fullName>
    </submittedName>
</protein>
<proteinExistence type="inferred from homology"/>
<dbReference type="PANTHER" id="PTHR14440">
    <property type="entry name" value="DNA-DIRECTED RNA POLYMERASE I SUBUNIT RPA49"/>
    <property type="match status" value="1"/>
</dbReference>
<evidence type="ECO:0000256" key="4">
    <source>
        <dbReference type="ARBA" id="ARBA00023163"/>
    </source>
</evidence>
<evidence type="ECO:0000256" key="5">
    <source>
        <dbReference type="ARBA" id="ARBA00023242"/>
    </source>
</evidence>
<dbReference type="EMBL" id="OZ004259">
    <property type="protein sequence ID" value="CAK7917095.1"/>
    <property type="molecule type" value="Genomic_DNA"/>
</dbReference>
<dbReference type="Pfam" id="PF06870">
    <property type="entry name" value="RNA_pol_I_A49"/>
    <property type="match status" value="1"/>
</dbReference>
<keyword evidence="5" id="KW-0539">Nucleus</keyword>
<gene>
    <name evidence="6" type="primary">RPA49</name>
    <name evidence="6" type="ORF">CAAN4_G06898</name>
</gene>
<dbReference type="InterPro" id="IPR009668">
    <property type="entry name" value="RNA_pol-assoc_fac_A49-like"/>
</dbReference>
<keyword evidence="4" id="KW-0804">Transcription</keyword>
<comment type="similarity">
    <text evidence="2">Belongs to the eukaryotic RPA49/POLR1E RNA polymerase subunit family.</text>
</comment>
<evidence type="ECO:0000256" key="1">
    <source>
        <dbReference type="ARBA" id="ARBA00004604"/>
    </source>
</evidence>
<evidence type="ECO:0000256" key="2">
    <source>
        <dbReference type="ARBA" id="ARBA00009430"/>
    </source>
</evidence>
<evidence type="ECO:0000313" key="6">
    <source>
        <dbReference type="EMBL" id="CAK7917095.1"/>
    </source>
</evidence>
<evidence type="ECO:0000256" key="3">
    <source>
        <dbReference type="ARBA" id="ARBA00022478"/>
    </source>
</evidence>
<keyword evidence="7" id="KW-1185">Reference proteome</keyword>
<dbReference type="GO" id="GO:0000428">
    <property type="term" value="C:DNA-directed RNA polymerase complex"/>
    <property type="evidence" value="ECO:0007669"/>
    <property type="project" value="UniProtKB-KW"/>
</dbReference>
<keyword evidence="3 6" id="KW-0240">DNA-directed RNA polymerase</keyword>
<accession>A0ABP0EHA6</accession>
<organism evidence="6 7">
    <name type="scientific">[Candida] anglica</name>
    <dbReference type="NCBI Taxonomy" id="148631"/>
    <lineage>
        <taxon>Eukaryota</taxon>
        <taxon>Fungi</taxon>
        <taxon>Dikarya</taxon>
        <taxon>Ascomycota</taxon>
        <taxon>Saccharomycotina</taxon>
        <taxon>Pichiomycetes</taxon>
        <taxon>Debaryomycetaceae</taxon>
        <taxon>Kurtzmaniella</taxon>
    </lineage>
</organism>
<evidence type="ECO:0000313" key="7">
    <source>
        <dbReference type="Proteomes" id="UP001497600"/>
    </source>
</evidence>
<reference evidence="6 7" key="1">
    <citation type="submission" date="2024-01" db="EMBL/GenBank/DDBJ databases">
        <authorList>
            <consortium name="Genoscope - CEA"/>
            <person name="William W."/>
        </authorList>
    </citation>
    <scope>NUCLEOTIDE SEQUENCE [LARGE SCALE GENOMIC DNA]</scope>
    <source>
        <strain evidence="6 7">29B2s-10</strain>
    </source>
</reference>